<dbReference type="EMBL" id="SADE01000001">
    <property type="protein sequence ID" value="RVU39518.1"/>
    <property type="molecule type" value="Genomic_DNA"/>
</dbReference>
<keyword evidence="3" id="KW-1185">Reference proteome</keyword>
<accession>A0A3S2VSK3</accession>
<name>A0A3S2VSK3_9PROT</name>
<dbReference type="GO" id="GO:0016740">
    <property type="term" value="F:transferase activity"/>
    <property type="evidence" value="ECO:0007669"/>
    <property type="project" value="UniProtKB-KW"/>
</dbReference>
<dbReference type="OrthoDB" id="341858at2"/>
<dbReference type="InterPro" id="IPR050644">
    <property type="entry name" value="PG_Glycine_Bridge_Synth"/>
</dbReference>
<dbReference type="AlphaFoldDB" id="A0A3S2VSK3"/>
<dbReference type="InterPro" id="IPR016181">
    <property type="entry name" value="Acyl_CoA_acyltransferase"/>
</dbReference>
<dbReference type="SUPFAM" id="SSF55729">
    <property type="entry name" value="Acyl-CoA N-acyltransferases (Nat)"/>
    <property type="match status" value="2"/>
</dbReference>
<protein>
    <submittedName>
        <fullName evidence="2">GNAT family N-acetyltransferase</fullName>
    </submittedName>
</protein>
<dbReference type="PANTHER" id="PTHR36174">
    <property type="entry name" value="LIPID II:GLYCINE GLYCYLTRANSFERASE"/>
    <property type="match status" value="1"/>
</dbReference>
<dbReference type="InterPro" id="IPR038740">
    <property type="entry name" value="BioF2-like_GNAT_dom"/>
</dbReference>
<gene>
    <name evidence="2" type="ORF">EOI86_09895</name>
</gene>
<proteinExistence type="predicted"/>
<reference evidence="3" key="1">
    <citation type="submission" date="2019-01" db="EMBL/GenBank/DDBJ databases">
        <title>Gri0909 isolated from a small marine red alga.</title>
        <authorList>
            <person name="Kim J."/>
            <person name="Jeong S.E."/>
            <person name="Jeon C.O."/>
        </authorList>
    </citation>
    <scope>NUCLEOTIDE SEQUENCE [LARGE SCALE GENOMIC DNA]</scope>
    <source>
        <strain evidence="3">Gri0909</strain>
    </source>
</reference>
<dbReference type="Pfam" id="PF13480">
    <property type="entry name" value="Acetyltransf_6"/>
    <property type="match status" value="1"/>
</dbReference>
<feature type="domain" description="BioF2-like acetyltransferase" evidence="1">
    <location>
        <begin position="184"/>
        <end position="284"/>
    </location>
</feature>
<evidence type="ECO:0000259" key="1">
    <source>
        <dbReference type="Pfam" id="PF13480"/>
    </source>
</evidence>
<evidence type="ECO:0000313" key="2">
    <source>
        <dbReference type="EMBL" id="RVU39518.1"/>
    </source>
</evidence>
<dbReference type="PANTHER" id="PTHR36174:SF1">
    <property type="entry name" value="LIPID II:GLYCINE GLYCYLTRANSFERASE"/>
    <property type="match status" value="1"/>
</dbReference>
<evidence type="ECO:0000313" key="3">
    <source>
        <dbReference type="Proteomes" id="UP000287447"/>
    </source>
</evidence>
<comment type="caution">
    <text evidence="2">The sequence shown here is derived from an EMBL/GenBank/DDBJ whole genome shotgun (WGS) entry which is preliminary data.</text>
</comment>
<keyword evidence="2" id="KW-0808">Transferase</keyword>
<dbReference type="Proteomes" id="UP000287447">
    <property type="component" value="Unassembled WGS sequence"/>
</dbReference>
<dbReference type="Gene3D" id="3.40.630.30">
    <property type="match status" value="1"/>
</dbReference>
<organism evidence="2 3">
    <name type="scientific">Hwanghaeella grinnelliae</name>
    <dbReference type="NCBI Taxonomy" id="2500179"/>
    <lineage>
        <taxon>Bacteria</taxon>
        <taxon>Pseudomonadati</taxon>
        <taxon>Pseudomonadota</taxon>
        <taxon>Alphaproteobacteria</taxon>
        <taxon>Rhodospirillales</taxon>
        <taxon>Rhodospirillaceae</taxon>
        <taxon>Hwanghaeella</taxon>
    </lineage>
</organism>
<dbReference type="RefSeq" id="WP_127764889.1">
    <property type="nucleotide sequence ID" value="NZ_SADE01000001.1"/>
</dbReference>
<sequence length="309" mass="34490">MTGRRDLTLQFDEITESVWTRHLERVPRSNLFQDWDFGEAMARTEGQTPFRAVIRAGTLELGIVQGFHERIFGILTFTRILRGPLFFQSTPPEIHAIAIKKVKRVFPVSKLHWSTVMPEIAPSPTWDEAASSRSLHRIMDGYESAWLNLTKPEEALRAGLNQKWRNQLVQAEKAGLTVEEGGDPAWLLAAYEDQRRNRRYKGPSAALLGVLPRSKMLTLHCLGADGVAMAGVLFIRHGLDATYQVGWTGEEGRTANAHNLLLWEGVKRLKVEGVRGLDLGGIDAEKMPGIAHFKQGLGGEAFHCAGVYL</sequence>